<dbReference type="Gene3D" id="2.120.10.30">
    <property type="entry name" value="TolB, C-terminal domain"/>
    <property type="match status" value="1"/>
</dbReference>
<protein>
    <submittedName>
        <fullName evidence="3">Uncharacterized protein</fullName>
    </submittedName>
</protein>
<evidence type="ECO:0000256" key="1">
    <source>
        <dbReference type="SAM" id="MobiDB-lite"/>
    </source>
</evidence>
<dbReference type="SUPFAM" id="SSF50969">
    <property type="entry name" value="YVTN repeat-like/Quinoprotein amine dehydrogenase"/>
    <property type="match status" value="1"/>
</dbReference>
<dbReference type="RefSeq" id="WP_078786694.1">
    <property type="nucleotide sequence ID" value="NZ_FMTO01000016.1"/>
</dbReference>
<feature type="compositionally biased region" description="Basic and acidic residues" evidence="1">
    <location>
        <begin position="428"/>
        <end position="457"/>
    </location>
</feature>
<organism evidence="3 4">
    <name type="scientific">Eubacterium ruminantium</name>
    <dbReference type="NCBI Taxonomy" id="42322"/>
    <lineage>
        <taxon>Bacteria</taxon>
        <taxon>Bacillati</taxon>
        <taxon>Bacillota</taxon>
        <taxon>Clostridia</taxon>
        <taxon>Eubacteriales</taxon>
        <taxon>Eubacteriaceae</taxon>
        <taxon>Eubacterium</taxon>
    </lineage>
</organism>
<evidence type="ECO:0000313" key="3">
    <source>
        <dbReference type="EMBL" id="SJZ53922.1"/>
    </source>
</evidence>
<name>A0A1T4LGM7_9FIRM</name>
<sequence length="486" mass="54524">MKDEDRFKKGKVIRDEVAERRKRGDKPKSNVIHVRGSAEAGKENLRRRRNKLIKKIAVFAAIVIAIATVCLITYINSIRRYRGYEVVHTAKTVYEANASYIKFGDNLLKYTPEGVSYINSNGDVVWTAGTNLKTPIATAKGNFAVVADKGGNKVVVFNTDGQVGEKTMPYKICDVEVSDKGAYAVVLESDKTNYINMYTSTGAIVYEMQTSIDKSGYPVDISISTDGKKLFTSYFLVEGINSGISLTAYNFGEVGQNTNADRMMGGFRLKDELVPKVEFLTNNVVAAFSDNHIYIYNNRDVPSLRTTINIEGEVNSIFYSNKFVGLIQRKEDKGYTMKVYDFDGKKMFNYDIDMEYDNIFASDEEIILTGGQECLIITKGGRTRFRYTFDQRIRNMISTSGYHQYIITFEDHTDTIKLKASANKKKSDKNVTKSKDELSDKEDKPSDTKNTEAESGKNTENTTGETNKTTQGGVSEESDNSKDKSE</sequence>
<keyword evidence="2" id="KW-1133">Transmembrane helix</keyword>
<gene>
    <name evidence="3" type="ORF">SAMN02745110_00852</name>
</gene>
<proteinExistence type="predicted"/>
<dbReference type="Proteomes" id="UP000189857">
    <property type="component" value="Unassembled WGS sequence"/>
</dbReference>
<accession>A0A1T4LGM7</accession>
<dbReference type="EMBL" id="FUXA01000005">
    <property type="protein sequence ID" value="SJZ53922.1"/>
    <property type="molecule type" value="Genomic_DNA"/>
</dbReference>
<feature type="compositionally biased region" description="Low complexity" evidence="1">
    <location>
        <begin position="458"/>
        <end position="470"/>
    </location>
</feature>
<dbReference type="InterPro" id="IPR043765">
    <property type="entry name" value="DUF5711"/>
</dbReference>
<keyword evidence="4" id="KW-1185">Reference proteome</keyword>
<feature type="transmembrane region" description="Helical" evidence="2">
    <location>
        <begin position="56"/>
        <end position="75"/>
    </location>
</feature>
<evidence type="ECO:0000256" key="2">
    <source>
        <dbReference type="SAM" id="Phobius"/>
    </source>
</evidence>
<dbReference type="OrthoDB" id="1779345at2"/>
<keyword evidence="2" id="KW-0472">Membrane</keyword>
<dbReference type="InterPro" id="IPR011044">
    <property type="entry name" value="Quino_amine_DH_bsu"/>
</dbReference>
<evidence type="ECO:0000313" key="4">
    <source>
        <dbReference type="Proteomes" id="UP000189857"/>
    </source>
</evidence>
<dbReference type="AlphaFoldDB" id="A0A1T4LGM7"/>
<dbReference type="InterPro" id="IPR011042">
    <property type="entry name" value="6-blade_b-propeller_TolB-like"/>
</dbReference>
<dbReference type="Pfam" id="PF18975">
    <property type="entry name" value="DUF5711"/>
    <property type="match status" value="1"/>
</dbReference>
<feature type="region of interest" description="Disordered" evidence="1">
    <location>
        <begin position="420"/>
        <end position="486"/>
    </location>
</feature>
<reference evidence="3 4" key="1">
    <citation type="submission" date="2017-02" db="EMBL/GenBank/DDBJ databases">
        <authorList>
            <person name="Peterson S.W."/>
        </authorList>
    </citation>
    <scope>NUCLEOTIDE SEQUENCE [LARGE SCALE GENOMIC DNA]</scope>
    <source>
        <strain evidence="3 4">ATCC 17233</strain>
    </source>
</reference>
<keyword evidence="2" id="KW-0812">Transmembrane</keyword>